<evidence type="ECO:0000256" key="1">
    <source>
        <dbReference type="SAM" id="MobiDB-lite"/>
    </source>
</evidence>
<dbReference type="EMBL" id="PHRB01000016">
    <property type="protein sequence ID" value="PJO65032.1"/>
    <property type="molecule type" value="Genomic_DNA"/>
</dbReference>
<feature type="compositionally biased region" description="Basic and acidic residues" evidence="1">
    <location>
        <begin position="34"/>
        <end position="47"/>
    </location>
</feature>
<name>A0AAX0U9T8_BURPE</name>
<feature type="region of interest" description="Disordered" evidence="1">
    <location>
        <begin position="17"/>
        <end position="47"/>
    </location>
</feature>
<dbReference type="Proteomes" id="UP000231878">
    <property type="component" value="Unassembled WGS sequence"/>
</dbReference>
<protein>
    <submittedName>
        <fullName evidence="2">Integrase</fullName>
    </submittedName>
</protein>
<organism evidence="2 3">
    <name type="scientific">Burkholderia pseudomallei</name>
    <name type="common">Pseudomonas pseudomallei</name>
    <dbReference type="NCBI Taxonomy" id="28450"/>
    <lineage>
        <taxon>Bacteria</taxon>
        <taxon>Pseudomonadati</taxon>
        <taxon>Pseudomonadota</taxon>
        <taxon>Betaproteobacteria</taxon>
        <taxon>Burkholderiales</taxon>
        <taxon>Burkholderiaceae</taxon>
        <taxon>Burkholderia</taxon>
        <taxon>pseudomallei group</taxon>
    </lineage>
</organism>
<comment type="caution">
    <text evidence="2">The sequence shown here is derived from an EMBL/GenBank/DDBJ whole genome shotgun (WGS) entry which is preliminary data.</text>
</comment>
<dbReference type="RefSeq" id="WP_004548260.1">
    <property type="nucleotide sequence ID" value="NZ_AP028074.1"/>
</dbReference>
<accession>A0AAX0U9T8</accession>
<gene>
    <name evidence="2" type="ORF">CWD88_17745</name>
</gene>
<dbReference type="AlphaFoldDB" id="A0AAX0U9T8"/>
<evidence type="ECO:0000313" key="3">
    <source>
        <dbReference type="Proteomes" id="UP000231878"/>
    </source>
</evidence>
<proteinExistence type="predicted"/>
<sequence>MPLLARTALDRYLVQRGLPVTPTRRNPAAPLVANREEDRAGIEPRRL</sequence>
<reference evidence="2 3" key="1">
    <citation type="submission" date="2017-11" db="EMBL/GenBank/DDBJ databases">
        <title>Molecular characterization of Burkholderia pseudomallei and closely related isolates from Vietnam.</title>
        <authorList>
            <person name="Ustinov D.V."/>
            <person name="Antonov A.S."/>
            <person name="Avdusheva E.F."/>
            <person name="Shpak I.M."/>
            <person name="Zakharova I.B."/>
            <person name="Thi L.A."/>
            <person name="Teteryatnikova N."/>
            <person name="Lopasteyskaya Y.A."/>
            <person name="Kuzyutina J.A."/>
            <person name="Ngo T.N."/>
            <person name="Victorov D.V."/>
        </authorList>
    </citation>
    <scope>NUCLEOTIDE SEQUENCE [LARGE SCALE GENOMIC DNA]</scope>
    <source>
        <strain evidence="2 3">V1512</strain>
    </source>
</reference>
<evidence type="ECO:0000313" key="2">
    <source>
        <dbReference type="EMBL" id="PJO65032.1"/>
    </source>
</evidence>